<dbReference type="InterPro" id="IPR011992">
    <property type="entry name" value="EF-hand-dom_pair"/>
</dbReference>
<dbReference type="EMBL" id="CAXHTB010000013">
    <property type="protein sequence ID" value="CAL0317965.1"/>
    <property type="molecule type" value="Genomic_DNA"/>
</dbReference>
<dbReference type="CDD" id="cd00051">
    <property type="entry name" value="EFh"/>
    <property type="match status" value="1"/>
</dbReference>
<dbReference type="AlphaFoldDB" id="A0AAV1X8G6"/>
<comment type="caution">
    <text evidence="3">The sequence shown here is derived from an EMBL/GenBank/DDBJ whole genome shotgun (WGS) entry which is preliminary data.</text>
</comment>
<dbReference type="SUPFAM" id="SSF47473">
    <property type="entry name" value="EF-hand"/>
    <property type="match status" value="1"/>
</dbReference>
<dbReference type="Gene3D" id="1.10.238.10">
    <property type="entry name" value="EF-hand"/>
    <property type="match status" value="1"/>
</dbReference>
<evidence type="ECO:0000256" key="1">
    <source>
        <dbReference type="SAM" id="MobiDB-lite"/>
    </source>
</evidence>
<evidence type="ECO:0000313" key="4">
    <source>
        <dbReference type="Proteomes" id="UP001497480"/>
    </source>
</evidence>
<protein>
    <recommendedName>
        <fullName evidence="2">EF-hand domain-containing protein</fullName>
    </recommendedName>
</protein>
<dbReference type="Proteomes" id="UP001497480">
    <property type="component" value="Unassembled WGS sequence"/>
</dbReference>
<keyword evidence="4" id="KW-1185">Reference proteome</keyword>
<proteinExistence type="predicted"/>
<dbReference type="GO" id="GO:0005509">
    <property type="term" value="F:calcium ion binding"/>
    <property type="evidence" value="ECO:0007669"/>
    <property type="project" value="InterPro"/>
</dbReference>
<organism evidence="3 4">
    <name type="scientific">Lupinus luteus</name>
    <name type="common">European yellow lupine</name>
    <dbReference type="NCBI Taxonomy" id="3873"/>
    <lineage>
        <taxon>Eukaryota</taxon>
        <taxon>Viridiplantae</taxon>
        <taxon>Streptophyta</taxon>
        <taxon>Embryophyta</taxon>
        <taxon>Tracheophyta</taxon>
        <taxon>Spermatophyta</taxon>
        <taxon>Magnoliopsida</taxon>
        <taxon>eudicotyledons</taxon>
        <taxon>Gunneridae</taxon>
        <taxon>Pentapetalae</taxon>
        <taxon>rosids</taxon>
        <taxon>fabids</taxon>
        <taxon>Fabales</taxon>
        <taxon>Fabaceae</taxon>
        <taxon>Papilionoideae</taxon>
        <taxon>50 kb inversion clade</taxon>
        <taxon>genistoids sensu lato</taxon>
        <taxon>core genistoids</taxon>
        <taxon>Genisteae</taxon>
        <taxon>Lupinus</taxon>
    </lineage>
</organism>
<dbReference type="PROSITE" id="PS50222">
    <property type="entry name" value="EF_HAND_2"/>
    <property type="match status" value="1"/>
</dbReference>
<name>A0AAV1X8G6_LUPLU</name>
<accession>A0AAV1X8G6</accession>
<sequence length="103" mass="12017">MADTVSNESTQTLTINLSTIKTDVEELKRVFNRLDTNGDSKISAIGLHLALNHLREKCSVEDRHSRIKSVDFNGDGEWRRRRRKRNREKANPRENETEGKRNR</sequence>
<feature type="domain" description="EF-hand" evidence="2">
    <location>
        <begin position="22"/>
        <end position="57"/>
    </location>
</feature>
<dbReference type="InterPro" id="IPR002048">
    <property type="entry name" value="EF_hand_dom"/>
</dbReference>
<evidence type="ECO:0000313" key="3">
    <source>
        <dbReference type="EMBL" id="CAL0317965.1"/>
    </source>
</evidence>
<feature type="region of interest" description="Disordered" evidence="1">
    <location>
        <begin position="60"/>
        <end position="103"/>
    </location>
</feature>
<feature type="compositionally biased region" description="Basic and acidic residues" evidence="1">
    <location>
        <begin position="88"/>
        <end position="103"/>
    </location>
</feature>
<evidence type="ECO:0000259" key="2">
    <source>
        <dbReference type="PROSITE" id="PS50222"/>
    </source>
</evidence>
<reference evidence="3 4" key="1">
    <citation type="submission" date="2024-03" db="EMBL/GenBank/DDBJ databases">
        <authorList>
            <person name="Martinez-Hernandez J."/>
        </authorList>
    </citation>
    <scope>NUCLEOTIDE SEQUENCE [LARGE SCALE GENOMIC DNA]</scope>
</reference>
<gene>
    <name evidence="3" type="ORF">LLUT_LOCUS19025</name>
</gene>